<organism evidence="2 3">
    <name type="scientific">Liparis tanakae</name>
    <name type="common">Tanaka's snailfish</name>
    <dbReference type="NCBI Taxonomy" id="230148"/>
    <lineage>
        <taxon>Eukaryota</taxon>
        <taxon>Metazoa</taxon>
        <taxon>Chordata</taxon>
        <taxon>Craniata</taxon>
        <taxon>Vertebrata</taxon>
        <taxon>Euteleostomi</taxon>
        <taxon>Actinopterygii</taxon>
        <taxon>Neopterygii</taxon>
        <taxon>Teleostei</taxon>
        <taxon>Neoteleostei</taxon>
        <taxon>Acanthomorphata</taxon>
        <taxon>Eupercaria</taxon>
        <taxon>Perciformes</taxon>
        <taxon>Cottioidei</taxon>
        <taxon>Cottales</taxon>
        <taxon>Liparidae</taxon>
        <taxon>Liparis</taxon>
    </lineage>
</organism>
<dbReference type="Proteomes" id="UP000314294">
    <property type="component" value="Unassembled WGS sequence"/>
</dbReference>
<reference evidence="2 3" key="1">
    <citation type="submission" date="2019-03" db="EMBL/GenBank/DDBJ databases">
        <title>First draft genome of Liparis tanakae, snailfish: a comprehensive survey of snailfish specific genes.</title>
        <authorList>
            <person name="Kim W."/>
            <person name="Song I."/>
            <person name="Jeong J.-H."/>
            <person name="Kim D."/>
            <person name="Kim S."/>
            <person name="Ryu S."/>
            <person name="Song J.Y."/>
            <person name="Lee S.K."/>
        </authorList>
    </citation>
    <scope>NUCLEOTIDE SEQUENCE [LARGE SCALE GENOMIC DNA]</scope>
    <source>
        <tissue evidence="2">Muscle</tissue>
    </source>
</reference>
<keyword evidence="3" id="KW-1185">Reference proteome</keyword>
<feature type="compositionally biased region" description="Polar residues" evidence="1">
    <location>
        <begin position="62"/>
        <end position="71"/>
    </location>
</feature>
<feature type="compositionally biased region" description="Gly residues" evidence="1">
    <location>
        <begin position="322"/>
        <end position="333"/>
    </location>
</feature>
<proteinExistence type="predicted"/>
<accession>A0A4Z2EWX5</accession>
<feature type="region of interest" description="Disordered" evidence="1">
    <location>
        <begin position="61"/>
        <end position="80"/>
    </location>
</feature>
<dbReference type="EMBL" id="SRLO01002280">
    <property type="protein sequence ID" value="TNN33309.1"/>
    <property type="molecule type" value="Genomic_DNA"/>
</dbReference>
<feature type="compositionally biased region" description="Basic and acidic residues" evidence="1">
    <location>
        <begin position="259"/>
        <end position="271"/>
    </location>
</feature>
<feature type="compositionally biased region" description="Low complexity" evidence="1">
    <location>
        <begin position="309"/>
        <end position="321"/>
    </location>
</feature>
<sequence>MYRFLPAKPTCSFSRRANLPRANGSSQETGRPSAAPAAFPRRGVSTDLLVRSKASRIVANPSGVSSHTLTSAARHAEGSRTTGPLVMLSARILLRQPPLSWAGETRRERTSHSHWHRHVADHVLTAGTHHLQGNGPGLHQQVPVVVLIRKSSQRRPDGQFGRQHFPPDGHAPLRSLQGRFQLVVQDVTRGHQLHHLFVAEETGSPLQSDRGEPPIYQPIKVNRNTPYILYTISYGGSPEDPRGRPDTPRASGPLTYSDSPERVASEQETPRERKRSSPTALLASPLSWRRDECHAKQQSNRIGRFLSDVSPFSPRAASASGGSSGSETGGGGESVVWGLGESLLRQSPATEGLGVRGELRMGLIRDREDSASVCSKKTYFTASSRARPSVISCSRSMLLGGEERGAVMAGAHWTPRRAPRAVLTRLLRRESSVSVNQGQAQRLRGASHRYIVNMLQNSADQ</sequence>
<evidence type="ECO:0000313" key="2">
    <source>
        <dbReference type="EMBL" id="TNN33309.1"/>
    </source>
</evidence>
<comment type="caution">
    <text evidence="2">The sequence shown here is derived from an EMBL/GenBank/DDBJ whole genome shotgun (WGS) entry which is preliminary data.</text>
</comment>
<protein>
    <submittedName>
        <fullName evidence="2">Uncharacterized protein</fullName>
    </submittedName>
</protein>
<feature type="compositionally biased region" description="Low complexity" evidence="1">
    <location>
        <begin position="31"/>
        <end position="40"/>
    </location>
</feature>
<gene>
    <name evidence="2" type="ORF">EYF80_056528</name>
</gene>
<feature type="region of interest" description="Disordered" evidence="1">
    <location>
        <begin position="232"/>
        <end position="334"/>
    </location>
</feature>
<dbReference type="OrthoDB" id="10675852at2759"/>
<feature type="compositionally biased region" description="Low complexity" evidence="1">
    <location>
        <begin position="277"/>
        <end position="287"/>
    </location>
</feature>
<evidence type="ECO:0000313" key="3">
    <source>
        <dbReference type="Proteomes" id="UP000314294"/>
    </source>
</evidence>
<evidence type="ECO:0000256" key="1">
    <source>
        <dbReference type="SAM" id="MobiDB-lite"/>
    </source>
</evidence>
<dbReference type="AlphaFoldDB" id="A0A4Z2EWX5"/>
<feature type="region of interest" description="Disordered" evidence="1">
    <location>
        <begin position="15"/>
        <end position="40"/>
    </location>
</feature>
<name>A0A4Z2EWX5_9TELE</name>